<evidence type="ECO:0000313" key="2">
    <source>
        <dbReference type="EMBL" id="CAA9373588.1"/>
    </source>
</evidence>
<protein>
    <submittedName>
        <fullName evidence="2">Uncharacterized protein</fullName>
    </submittedName>
</protein>
<accession>A0A6J4MZU3</accession>
<feature type="compositionally biased region" description="Basic and acidic residues" evidence="1">
    <location>
        <begin position="1"/>
        <end position="20"/>
    </location>
</feature>
<organism evidence="2">
    <name type="scientific">uncultured Gemmatimonadota bacterium</name>
    <dbReference type="NCBI Taxonomy" id="203437"/>
    <lineage>
        <taxon>Bacteria</taxon>
        <taxon>Pseudomonadati</taxon>
        <taxon>Gemmatimonadota</taxon>
        <taxon>environmental samples</taxon>
    </lineage>
</organism>
<gene>
    <name evidence="2" type="ORF">AVDCRST_MAG89-4810</name>
</gene>
<feature type="non-terminal residue" evidence="2">
    <location>
        <position position="80"/>
    </location>
</feature>
<dbReference type="AlphaFoldDB" id="A0A6J4MZU3"/>
<dbReference type="EMBL" id="CADCTV010001011">
    <property type="protein sequence ID" value="CAA9373588.1"/>
    <property type="molecule type" value="Genomic_DNA"/>
</dbReference>
<sequence length="80" mass="8878">AQDQARPERPRGVVLRDHDPGRRRRNGAGQREDGRGGHGVLRNVRALRLRLGERRLPDLGARVDVLQSGVRDGPVGLFVL</sequence>
<feature type="region of interest" description="Disordered" evidence="1">
    <location>
        <begin position="1"/>
        <end position="39"/>
    </location>
</feature>
<feature type="non-terminal residue" evidence="2">
    <location>
        <position position="1"/>
    </location>
</feature>
<evidence type="ECO:0000256" key="1">
    <source>
        <dbReference type="SAM" id="MobiDB-lite"/>
    </source>
</evidence>
<reference evidence="2" key="1">
    <citation type="submission" date="2020-02" db="EMBL/GenBank/DDBJ databases">
        <authorList>
            <person name="Meier V. D."/>
        </authorList>
    </citation>
    <scope>NUCLEOTIDE SEQUENCE</scope>
    <source>
        <strain evidence="2">AVDCRST_MAG89</strain>
    </source>
</reference>
<name>A0A6J4MZU3_9BACT</name>
<proteinExistence type="predicted"/>